<gene>
    <name evidence="1" type="ORF">UY27_C0005G0017</name>
</gene>
<organism evidence="1 2">
    <name type="scientific">Candidatus Gottesmanbacteria bacterium GW2011_GWA1_48_13</name>
    <dbReference type="NCBI Taxonomy" id="1618439"/>
    <lineage>
        <taxon>Bacteria</taxon>
        <taxon>Candidatus Gottesmaniibacteriota</taxon>
    </lineage>
</organism>
<protein>
    <submittedName>
        <fullName evidence="1">Uncharacterized protein</fullName>
    </submittedName>
</protein>
<reference evidence="1 2" key="1">
    <citation type="journal article" date="2015" name="Nature">
        <title>rRNA introns, odd ribosomes, and small enigmatic genomes across a large radiation of phyla.</title>
        <authorList>
            <person name="Brown C.T."/>
            <person name="Hug L.A."/>
            <person name="Thomas B.C."/>
            <person name="Sharon I."/>
            <person name="Castelle C.J."/>
            <person name="Singh A."/>
            <person name="Wilkins M.J."/>
            <person name="Williams K.H."/>
            <person name="Banfield J.F."/>
        </authorList>
    </citation>
    <scope>NUCLEOTIDE SEQUENCE [LARGE SCALE GENOMIC DNA]</scope>
</reference>
<dbReference type="Proteomes" id="UP000034661">
    <property type="component" value="Unassembled WGS sequence"/>
</dbReference>
<proteinExistence type="predicted"/>
<dbReference type="EMBL" id="LCPJ01000005">
    <property type="protein sequence ID" value="KKU96040.1"/>
    <property type="molecule type" value="Genomic_DNA"/>
</dbReference>
<comment type="caution">
    <text evidence="1">The sequence shown here is derived from an EMBL/GenBank/DDBJ whole genome shotgun (WGS) entry which is preliminary data.</text>
</comment>
<dbReference type="AlphaFoldDB" id="A0A0G1XNW9"/>
<name>A0A0G1XNW9_9BACT</name>
<evidence type="ECO:0000313" key="2">
    <source>
        <dbReference type="Proteomes" id="UP000034661"/>
    </source>
</evidence>
<accession>A0A0G1XNW9</accession>
<sequence>MAEREGVSLNILNVKDAGDEVVDVQFRIDLPSGNDVLRWFRRGRCLSCRRYVSLSTVVSCSGPVLRLDDVAAESYSASLKVRERASMADVLDILNRDAKCTIAKVLTDYTTRRLSAGGLVEESTSV</sequence>
<evidence type="ECO:0000313" key="1">
    <source>
        <dbReference type="EMBL" id="KKU96040.1"/>
    </source>
</evidence>